<dbReference type="GO" id="GO:0017004">
    <property type="term" value="P:cytochrome complex assembly"/>
    <property type="evidence" value="ECO:0007669"/>
    <property type="project" value="UniProtKB-KW"/>
</dbReference>
<dbReference type="PANTHER" id="PTHR30071:SF1">
    <property type="entry name" value="CYTOCHROME B_B6 PROTEIN-RELATED"/>
    <property type="match status" value="1"/>
</dbReference>
<evidence type="ECO:0000313" key="8">
    <source>
        <dbReference type="EMBL" id="KIC95616.1"/>
    </source>
</evidence>
<accession>A0A0C1L7R7</accession>
<evidence type="ECO:0000256" key="4">
    <source>
        <dbReference type="ARBA" id="ARBA00022989"/>
    </source>
</evidence>
<evidence type="ECO:0000256" key="6">
    <source>
        <dbReference type="SAM" id="Phobius"/>
    </source>
</evidence>
<keyword evidence="9" id="KW-1185">Reference proteome</keyword>
<dbReference type="GO" id="GO:0020037">
    <property type="term" value="F:heme binding"/>
    <property type="evidence" value="ECO:0007669"/>
    <property type="project" value="InterPro"/>
</dbReference>
<feature type="transmembrane region" description="Helical" evidence="6">
    <location>
        <begin position="44"/>
        <end position="64"/>
    </location>
</feature>
<feature type="transmembrane region" description="Helical" evidence="6">
    <location>
        <begin position="139"/>
        <end position="159"/>
    </location>
</feature>
<evidence type="ECO:0000256" key="5">
    <source>
        <dbReference type="ARBA" id="ARBA00023136"/>
    </source>
</evidence>
<dbReference type="InterPro" id="IPR002541">
    <property type="entry name" value="Cyt_c_assembly"/>
</dbReference>
<evidence type="ECO:0000256" key="3">
    <source>
        <dbReference type="ARBA" id="ARBA00022748"/>
    </source>
</evidence>
<reference evidence="8 9" key="1">
    <citation type="submission" date="2014-11" db="EMBL/GenBank/DDBJ databases">
        <title>Genome sequence of Flavihumibacter solisilvae 3-3.</title>
        <authorList>
            <person name="Zhou G."/>
            <person name="Li M."/>
            <person name="Wang G."/>
        </authorList>
    </citation>
    <scope>NUCLEOTIDE SEQUENCE [LARGE SCALE GENOMIC DNA]</scope>
    <source>
        <strain evidence="8 9">3-3</strain>
    </source>
</reference>
<evidence type="ECO:0000256" key="2">
    <source>
        <dbReference type="ARBA" id="ARBA00022692"/>
    </source>
</evidence>
<evidence type="ECO:0000313" key="9">
    <source>
        <dbReference type="Proteomes" id="UP000031408"/>
    </source>
</evidence>
<proteinExistence type="predicted"/>
<keyword evidence="2 6" id="KW-0812">Transmembrane</keyword>
<keyword evidence="3" id="KW-0201">Cytochrome c-type biogenesis</keyword>
<dbReference type="Proteomes" id="UP000031408">
    <property type="component" value="Unassembled WGS sequence"/>
</dbReference>
<feature type="transmembrane region" description="Helical" evidence="6">
    <location>
        <begin position="76"/>
        <end position="99"/>
    </location>
</feature>
<comment type="caution">
    <text evidence="8">The sequence shown here is derived from an EMBL/GenBank/DDBJ whole genome shotgun (WGS) entry which is preliminary data.</text>
</comment>
<dbReference type="RefSeq" id="WP_039137725.1">
    <property type="nucleotide sequence ID" value="NZ_JSVC01000005.1"/>
</dbReference>
<name>A0A0C1L7R7_9BACT</name>
<dbReference type="InterPro" id="IPR045062">
    <property type="entry name" value="Cyt_c_biogenesis_CcsA/CcmC"/>
</dbReference>
<evidence type="ECO:0000256" key="1">
    <source>
        <dbReference type="ARBA" id="ARBA00004141"/>
    </source>
</evidence>
<dbReference type="GO" id="GO:0005886">
    <property type="term" value="C:plasma membrane"/>
    <property type="evidence" value="ECO:0007669"/>
    <property type="project" value="TreeGrafter"/>
</dbReference>
<dbReference type="PANTHER" id="PTHR30071">
    <property type="entry name" value="HEME EXPORTER PROTEIN C"/>
    <property type="match status" value="1"/>
</dbReference>
<feature type="transmembrane region" description="Helical" evidence="6">
    <location>
        <begin position="111"/>
        <end position="127"/>
    </location>
</feature>
<gene>
    <name evidence="8" type="ORF">OI18_04990</name>
</gene>
<dbReference type="OrthoDB" id="9814290at2"/>
<feature type="domain" description="Cytochrome c assembly protein" evidence="7">
    <location>
        <begin position="8"/>
        <end position="152"/>
    </location>
</feature>
<protein>
    <submittedName>
        <fullName evidence="8">ABC transporter permease</fullName>
    </submittedName>
</protein>
<comment type="subcellular location">
    <subcellularLocation>
        <location evidence="1">Membrane</location>
        <topology evidence="1">Multi-pass membrane protein</topology>
    </subcellularLocation>
</comment>
<sequence length="222" mass="25392">MRLSWWKILCIFLLLFISIAGFLGGVPAKPILNETIRNLYFHVAMWFGMMIFFIVSVVNSVRYLRTGKIRYDAYSVEYANTGILFGILGLVTGMIWANFTWGKAWSNDPKQIGAAIALLIYFAYLVLRNSMVDLDKRARISAVYNIFAFAMLFPTIWIIPRLVESLHPGGMGNPALNTDDIDSRMRLLFWPVAVPAWTLLGVWITTLRIRLKLLEDQKLNHA</sequence>
<feature type="transmembrane region" description="Helical" evidence="6">
    <location>
        <begin position="187"/>
        <end position="209"/>
    </location>
</feature>
<dbReference type="EMBL" id="JSVC01000005">
    <property type="protein sequence ID" value="KIC95616.1"/>
    <property type="molecule type" value="Genomic_DNA"/>
</dbReference>
<keyword evidence="4 6" id="KW-1133">Transmembrane helix</keyword>
<organism evidence="8 9">
    <name type="scientific">Flavihumibacter solisilvae</name>
    <dbReference type="NCBI Taxonomy" id="1349421"/>
    <lineage>
        <taxon>Bacteria</taxon>
        <taxon>Pseudomonadati</taxon>
        <taxon>Bacteroidota</taxon>
        <taxon>Chitinophagia</taxon>
        <taxon>Chitinophagales</taxon>
        <taxon>Chitinophagaceae</taxon>
        <taxon>Flavihumibacter</taxon>
    </lineage>
</organism>
<evidence type="ECO:0000259" key="7">
    <source>
        <dbReference type="Pfam" id="PF01578"/>
    </source>
</evidence>
<dbReference type="AlphaFoldDB" id="A0A0C1L7R7"/>
<dbReference type="STRING" id="1349421.OI18_04990"/>
<dbReference type="Pfam" id="PF01578">
    <property type="entry name" value="Cytochrom_C_asm"/>
    <property type="match status" value="1"/>
</dbReference>
<keyword evidence="5 6" id="KW-0472">Membrane</keyword>